<organism evidence="2 3">
    <name type="scientific">Rhodococcoides kyotonense</name>
    <dbReference type="NCBI Taxonomy" id="398843"/>
    <lineage>
        <taxon>Bacteria</taxon>
        <taxon>Bacillati</taxon>
        <taxon>Actinomycetota</taxon>
        <taxon>Actinomycetes</taxon>
        <taxon>Mycobacteriales</taxon>
        <taxon>Nocardiaceae</taxon>
        <taxon>Rhodococcoides</taxon>
    </lineage>
</organism>
<evidence type="ECO:0000256" key="1">
    <source>
        <dbReference type="SAM" id="MobiDB-lite"/>
    </source>
</evidence>
<dbReference type="AlphaFoldDB" id="A0A177YHG7"/>
<sequence>MTVAGCGSKVTGTPAAGDAGASPAPGSSAGADSDLNALLIDPSQFPAPYEAIVLPPQAISQASPDLTGIPAGAEVAPAGCKPADPTSAALIVGTDNANRATISVELTSVDEPLSDREDQLTRCAEVEATKSGATSTIRSTITPAPPIDADETLAVKQTVSSGSGTESITQSMLTLMAQVDGTRIAATYMSFDDSTPDAATLDELFTAAVQKVKAG</sequence>
<feature type="compositionally biased region" description="Low complexity" evidence="1">
    <location>
        <begin position="14"/>
        <end position="34"/>
    </location>
</feature>
<feature type="region of interest" description="Disordered" evidence="1">
    <location>
        <begin position="1"/>
        <end position="35"/>
    </location>
</feature>
<dbReference type="EMBL" id="LVHI01000012">
    <property type="protein sequence ID" value="OAK54915.1"/>
    <property type="molecule type" value="Genomic_DNA"/>
</dbReference>
<evidence type="ECO:0000313" key="3">
    <source>
        <dbReference type="Proteomes" id="UP000077519"/>
    </source>
</evidence>
<dbReference type="Proteomes" id="UP000077519">
    <property type="component" value="Unassembled WGS sequence"/>
</dbReference>
<evidence type="ECO:0000313" key="2">
    <source>
        <dbReference type="EMBL" id="OAK54915.1"/>
    </source>
</evidence>
<evidence type="ECO:0008006" key="4">
    <source>
        <dbReference type="Google" id="ProtNLM"/>
    </source>
</evidence>
<accession>A0A177YHG7</accession>
<keyword evidence="3" id="KW-1185">Reference proteome</keyword>
<proteinExistence type="predicted"/>
<protein>
    <recommendedName>
        <fullName evidence="4">DUF5642 domain-containing protein</fullName>
    </recommendedName>
</protein>
<name>A0A177YHG7_9NOCA</name>
<comment type="caution">
    <text evidence="2">The sequence shown here is derived from an EMBL/GenBank/DDBJ whole genome shotgun (WGS) entry which is preliminary data.</text>
</comment>
<gene>
    <name evidence="2" type="ORF">A3K89_03125</name>
</gene>
<reference evidence="2 3" key="1">
    <citation type="submission" date="2016-03" db="EMBL/GenBank/DDBJ databases">
        <title>Genome sequence of Rhodococcus kyotonensis KB10.</title>
        <authorList>
            <person name="Jeong H."/>
            <person name="Hong C.E."/>
            <person name="Jo S.H."/>
            <person name="Park J.M."/>
        </authorList>
    </citation>
    <scope>NUCLEOTIDE SEQUENCE [LARGE SCALE GENOMIC DNA]</scope>
    <source>
        <strain evidence="2 3">KB10</strain>
    </source>
</reference>